<accession>A0A7S1FC76</accession>
<proteinExistence type="predicted"/>
<reference evidence="1" key="1">
    <citation type="submission" date="2021-01" db="EMBL/GenBank/DDBJ databases">
        <authorList>
            <person name="Corre E."/>
            <person name="Pelletier E."/>
            <person name="Niang G."/>
            <person name="Scheremetjew M."/>
            <person name="Finn R."/>
            <person name="Kale V."/>
            <person name="Holt S."/>
            <person name="Cochrane G."/>
            <person name="Meng A."/>
            <person name="Brown T."/>
            <person name="Cohen L."/>
        </authorList>
    </citation>
    <scope>NUCLEOTIDE SEQUENCE</scope>
</reference>
<dbReference type="EMBL" id="HBFQ01043604">
    <property type="protein sequence ID" value="CAD8856516.1"/>
    <property type="molecule type" value="Transcribed_RNA"/>
</dbReference>
<evidence type="ECO:0000313" key="1">
    <source>
        <dbReference type="EMBL" id="CAD8856516.1"/>
    </source>
</evidence>
<organism evidence="1">
    <name type="scientific">Noctiluca scintillans</name>
    <name type="common">Sea sparkle</name>
    <name type="synonym">Red tide dinoflagellate</name>
    <dbReference type="NCBI Taxonomy" id="2966"/>
    <lineage>
        <taxon>Eukaryota</taxon>
        <taxon>Sar</taxon>
        <taxon>Alveolata</taxon>
        <taxon>Dinophyceae</taxon>
        <taxon>Noctilucales</taxon>
        <taxon>Noctilucaceae</taxon>
        <taxon>Noctiluca</taxon>
    </lineage>
</organism>
<sequence>MEGWSVVPGAPECRLECPSTDESASNVARRSPNSAKEIASKMATVCSGGLFVTPRRPVSLPVVPSTRACQACEEGEVEHWLMPEQRHYRRFSLGLLSASAREFIDRSEFVSLGCHGAVAPSLQALGLNNSAYPFDLLRSSVSGIISCFETDFCSSSPHDDELAPCTSGFGGSFWTDSSSKRDFQRCVDRLLGVGEVPSSKARVFVRAVNSTQEIELSCRLYRAICDALPEAKVHLLVLVDLQTVEGPVRVSCTEDTLLFYQVHETKATGSLSHSEAYAEAIAWAVRFWSDEKVDFTRVESLQHLEAICAPFTGGDATSEPFVPRRLLHQQSRERAKKQLNVLRTVGNVSSTFGRAMHAAVRKPWDRRPWRGREGRGHALHRRRAGHAETCVESCSECTG</sequence>
<protein>
    <submittedName>
        <fullName evidence="1">Uncharacterized protein</fullName>
    </submittedName>
</protein>
<gene>
    <name evidence="1" type="ORF">NSCI0253_LOCUS30868</name>
</gene>
<name>A0A7S1FC76_NOCSC</name>
<dbReference type="AlphaFoldDB" id="A0A7S1FC76"/>